<protein>
    <submittedName>
        <fullName evidence="1">Uncharacterized protein</fullName>
    </submittedName>
</protein>
<proteinExistence type="predicted"/>
<organism evidence="1">
    <name type="scientific">Hyperionvirus sp</name>
    <dbReference type="NCBI Taxonomy" id="2487770"/>
    <lineage>
        <taxon>Viruses</taxon>
        <taxon>Varidnaviria</taxon>
        <taxon>Bamfordvirae</taxon>
        <taxon>Nucleocytoviricota</taxon>
        <taxon>Megaviricetes</taxon>
        <taxon>Imitervirales</taxon>
        <taxon>Mimiviridae</taxon>
        <taxon>Klosneuvirinae</taxon>
    </lineage>
</organism>
<dbReference type="Pfam" id="PF11251">
    <property type="entry name" value="DUF3050"/>
    <property type="match status" value="1"/>
</dbReference>
<reference evidence="1" key="1">
    <citation type="submission" date="2018-10" db="EMBL/GenBank/DDBJ databases">
        <title>Hidden diversity of soil giant viruses.</title>
        <authorList>
            <person name="Schulz F."/>
            <person name="Alteio L."/>
            <person name="Goudeau D."/>
            <person name="Ryan E.M."/>
            <person name="Malmstrom R.R."/>
            <person name="Blanchard J."/>
            <person name="Woyke T."/>
        </authorList>
    </citation>
    <scope>NUCLEOTIDE SEQUENCE</scope>
    <source>
        <strain evidence="1">HYV1</strain>
    </source>
</reference>
<evidence type="ECO:0000313" key="1">
    <source>
        <dbReference type="EMBL" id="AYV83867.1"/>
    </source>
</evidence>
<dbReference type="InterPro" id="IPR024423">
    <property type="entry name" value="DUF3050"/>
</dbReference>
<dbReference type="EMBL" id="MK072395">
    <property type="protein sequence ID" value="AYV83867.1"/>
    <property type="molecule type" value="Genomic_DNA"/>
</dbReference>
<sequence length="144" mass="16570">MENTAFAAWAAEQTRWVPKQNFNQHLRSMKKIGASTMQIDAFVEMVNNKFDVSYALSSLFIPEHTCRYVESTMRSLRFPLHQQAAYCYYGQITSNESCLKLIESLPDEKTEETITAAIQGIESNISLWDGIYLNIKELNNSYHC</sequence>
<accession>A0A3G5A9C6</accession>
<gene>
    <name evidence="1" type="ORF">Hyperionvirus13_9</name>
</gene>
<name>A0A3G5A9C6_9VIRU</name>